<organism evidence="1 2">
    <name type="scientific">Centaurea solstitialis</name>
    <name type="common">yellow star-thistle</name>
    <dbReference type="NCBI Taxonomy" id="347529"/>
    <lineage>
        <taxon>Eukaryota</taxon>
        <taxon>Viridiplantae</taxon>
        <taxon>Streptophyta</taxon>
        <taxon>Embryophyta</taxon>
        <taxon>Tracheophyta</taxon>
        <taxon>Spermatophyta</taxon>
        <taxon>Magnoliopsida</taxon>
        <taxon>eudicotyledons</taxon>
        <taxon>Gunneridae</taxon>
        <taxon>Pentapetalae</taxon>
        <taxon>asterids</taxon>
        <taxon>campanulids</taxon>
        <taxon>Asterales</taxon>
        <taxon>Asteraceae</taxon>
        <taxon>Carduoideae</taxon>
        <taxon>Cardueae</taxon>
        <taxon>Centaureinae</taxon>
        <taxon>Centaurea</taxon>
    </lineage>
</organism>
<accession>A0AA38SH51</accession>
<name>A0AA38SH51_9ASTR</name>
<evidence type="ECO:0000313" key="2">
    <source>
        <dbReference type="Proteomes" id="UP001172457"/>
    </source>
</evidence>
<gene>
    <name evidence="1" type="ORF">OSB04_028390</name>
</gene>
<proteinExistence type="predicted"/>
<evidence type="ECO:0000313" key="1">
    <source>
        <dbReference type="EMBL" id="KAJ9541884.1"/>
    </source>
</evidence>
<dbReference type="Proteomes" id="UP001172457">
    <property type="component" value="Chromosome 7"/>
</dbReference>
<keyword evidence="2" id="KW-1185">Reference proteome</keyword>
<dbReference type="EMBL" id="JARYMX010000007">
    <property type="protein sequence ID" value="KAJ9541884.1"/>
    <property type="molecule type" value="Genomic_DNA"/>
</dbReference>
<reference evidence="1" key="1">
    <citation type="submission" date="2023-03" db="EMBL/GenBank/DDBJ databases">
        <title>Chromosome-scale reference genome and RAD-based genetic map of yellow starthistle (Centaurea solstitialis) reveal putative structural variation and QTLs associated with invader traits.</title>
        <authorList>
            <person name="Reatini B."/>
            <person name="Cang F.A."/>
            <person name="Jiang Q."/>
            <person name="Mckibben M.T.W."/>
            <person name="Barker M.S."/>
            <person name="Rieseberg L.H."/>
            <person name="Dlugosch K.M."/>
        </authorList>
    </citation>
    <scope>NUCLEOTIDE SEQUENCE</scope>
    <source>
        <strain evidence="1">CAN-66</strain>
        <tissue evidence="1">Leaf</tissue>
    </source>
</reference>
<protein>
    <submittedName>
        <fullName evidence="1">Uncharacterized protein</fullName>
    </submittedName>
</protein>
<comment type="caution">
    <text evidence="1">The sequence shown here is derived from an EMBL/GenBank/DDBJ whole genome shotgun (WGS) entry which is preliminary data.</text>
</comment>
<sequence>MCEMSSCMEYPEVFPVDLDSLLPDRETELQICLNGRSDAYRQSIVLAGTGGDEIDDDAAARTDIGTKIKGRQEETLDKQHLESERMVGALGTLGASIKGAVIFWKAVMTSKACGYTSEDSEECARKPKYSVHPGANEIYRGLKVLGVIIYRLRQVECAAIVLSRLGYCFRLSFLVNLFLIASADKAERSSVGAGSDSLLPDRETELQICLNGRSDAYRQSIVLAGTGGDEIDDDAAARTDIGTKIKGRQEETLDKQHLESERMVGALGTLGASIKGAVIFWKAVMTSKACGYTSEDSEECARKPKYSVRPGANEIYRGLSQRIGDRG</sequence>
<dbReference type="AlphaFoldDB" id="A0AA38SH51"/>